<evidence type="ECO:0000313" key="6">
    <source>
        <dbReference type="EMBL" id="BDE95790.1"/>
    </source>
</evidence>
<dbReference type="InterPro" id="IPR003339">
    <property type="entry name" value="ABC/ECF_trnsptr_transmembrane"/>
</dbReference>
<gene>
    <name evidence="6" type="ORF">CE91St30_11230</name>
</gene>
<feature type="transmembrane region" description="Helical" evidence="5">
    <location>
        <begin position="133"/>
        <end position="155"/>
    </location>
</feature>
<keyword evidence="7" id="KW-1185">Reference proteome</keyword>
<evidence type="ECO:0000256" key="5">
    <source>
        <dbReference type="SAM" id="Phobius"/>
    </source>
</evidence>
<dbReference type="EMBL" id="AP025564">
    <property type="protein sequence ID" value="BDE95790.1"/>
    <property type="molecule type" value="Genomic_DNA"/>
</dbReference>
<feature type="transmembrane region" description="Helical" evidence="5">
    <location>
        <begin position="62"/>
        <end position="83"/>
    </location>
</feature>
<feature type="transmembrane region" description="Helical" evidence="5">
    <location>
        <begin position="104"/>
        <end position="121"/>
    </location>
</feature>
<evidence type="ECO:0000256" key="4">
    <source>
        <dbReference type="ARBA" id="ARBA00023136"/>
    </source>
</evidence>
<accession>A0ABN6MCS2</accession>
<keyword evidence="3 5" id="KW-1133">Transmembrane helix</keyword>
<reference evidence="6 7" key="1">
    <citation type="submission" date="2022-01" db="EMBL/GenBank/DDBJ databases">
        <title>Novel bile acid biosynthetic pathways are enriched in the microbiome of centenarians.</title>
        <authorList>
            <person name="Sato Y."/>
            <person name="Atarashi K."/>
            <person name="Plichta R.D."/>
            <person name="Arai Y."/>
            <person name="Sasajima S."/>
            <person name="Kearney M.S."/>
            <person name="Suda W."/>
            <person name="Takeshita K."/>
            <person name="Sasaki T."/>
            <person name="Okamoto S."/>
            <person name="Skelly N.A."/>
            <person name="Okamura Y."/>
            <person name="Vlamakis H."/>
            <person name="Li Y."/>
            <person name="Tanoue T."/>
            <person name="Takei H."/>
            <person name="Nittono H."/>
            <person name="Narushima S."/>
            <person name="Irie J."/>
            <person name="Itoh H."/>
            <person name="Moriya K."/>
            <person name="Sugiura Y."/>
            <person name="Suematsu M."/>
            <person name="Moritoki N."/>
            <person name="Shibata S."/>
            <person name="Littman R.D."/>
            <person name="Fischbach A.M."/>
            <person name="Uwamino Y."/>
            <person name="Inoue T."/>
            <person name="Honda A."/>
            <person name="Hattori M."/>
            <person name="Murai T."/>
            <person name="Xavier J.R."/>
            <person name="Hirose N."/>
            <person name="Honda K."/>
        </authorList>
    </citation>
    <scope>NUCLEOTIDE SEQUENCE [LARGE SCALE GENOMIC DNA]</scope>
    <source>
        <strain evidence="6 7">CE91-St30</strain>
    </source>
</reference>
<feature type="transmembrane region" description="Helical" evidence="5">
    <location>
        <begin position="272"/>
        <end position="291"/>
    </location>
</feature>
<name>A0ABN6MCS2_9ACTN</name>
<feature type="transmembrane region" description="Helical" evidence="5">
    <location>
        <begin position="230"/>
        <end position="252"/>
    </location>
</feature>
<organism evidence="6 7">
    <name type="scientific">Raoultibacter timonensis</name>
    <dbReference type="NCBI Taxonomy" id="1907662"/>
    <lineage>
        <taxon>Bacteria</taxon>
        <taxon>Bacillati</taxon>
        <taxon>Actinomycetota</taxon>
        <taxon>Coriobacteriia</taxon>
        <taxon>Eggerthellales</taxon>
        <taxon>Eggerthellaceae</taxon>
        <taxon>Raoultibacter</taxon>
    </lineage>
</organism>
<evidence type="ECO:0008006" key="8">
    <source>
        <dbReference type="Google" id="ProtNLM"/>
    </source>
</evidence>
<dbReference type="CDD" id="cd16914">
    <property type="entry name" value="EcfT"/>
    <property type="match status" value="1"/>
</dbReference>
<keyword evidence="2 5" id="KW-0812">Transmembrane</keyword>
<evidence type="ECO:0000313" key="7">
    <source>
        <dbReference type="Proteomes" id="UP001320544"/>
    </source>
</evidence>
<proteinExistence type="predicted"/>
<comment type="subcellular location">
    <subcellularLocation>
        <location evidence="1">Membrane</location>
        <topology evidence="1">Multi-pass membrane protein</topology>
    </subcellularLocation>
</comment>
<sequence>MGPRSDSGIPTTVFDRYHPVVALVYFASVLVLAMAAMQPVYLALAVAAAWLCNAWLKGWPSALRTAAWQVSVVLIVAVLNPLFSSTGSTELFRIGYRAVYLESFVYGICMGLMLMAVLLWFSNASRVLTSDKVMALLGNVAPTVALMLSMAARLVPQFVGRGGEIEAVQQACSKTRPASFRDRVRWRGRIVTVLMGWSMEDSLEKADAMKARGWASAEKRTQYRPYRFRAADAVACAVLAALVAGNAFLAWIACSQYHFYPVASTLVAWWGYVPYAVLVFAPLGADAFDRMRWRRIERRMRAYRGSSDGGA</sequence>
<evidence type="ECO:0000256" key="2">
    <source>
        <dbReference type="ARBA" id="ARBA00022692"/>
    </source>
</evidence>
<feature type="transmembrane region" description="Helical" evidence="5">
    <location>
        <begin position="16"/>
        <end position="33"/>
    </location>
</feature>
<evidence type="ECO:0000256" key="1">
    <source>
        <dbReference type="ARBA" id="ARBA00004141"/>
    </source>
</evidence>
<protein>
    <recommendedName>
        <fullName evidence="8">Energy-coupling factor transport system permease protein</fullName>
    </recommendedName>
</protein>
<evidence type="ECO:0000256" key="3">
    <source>
        <dbReference type="ARBA" id="ARBA00022989"/>
    </source>
</evidence>
<keyword evidence="4 5" id="KW-0472">Membrane</keyword>
<dbReference type="RefSeq" id="WP_244412046.1">
    <property type="nucleotide sequence ID" value="NZ_AP025564.1"/>
</dbReference>
<dbReference type="Proteomes" id="UP001320544">
    <property type="component" value="Chromosome"/>
</dbReference>